<dbReference type="Pfam" id="PF09334">
    <property type="entry name" value="tRNA-synt_1g"/>
    <property type="match status" value="1"/>
</dbReference>
<dbReference type="GO" id="GO:0006431">
    <property type="term" value="P:methionyl-tRNA aminoacylation"/>
    <property type="evidence" value="ECO:0007669"/>
    <property type="project" value="InterPro"/>
</dbReference>
<dbReference type="FunFam" id="2.170.220.10:FF:000001">
    <property type="entry name" value="methionine--tRNA ligase, mitochondrial"/>
    <property type="match status" value="1"/>
</dbReference>
<keyword evidence="5 10" id="KW-0648">Protein biosynthesis</keyword>
<evidence type="ECO:0000256" key="2">
    <source>
        <dbReference type="ARBA" id="ARBA00022598"/>
    </source>
</evidence>
<keyword evidence="4 10" id="KW-0067">ATP-binding</keyword>
<protein>
    <recommendedName>
        <fullName evidence="7">Methionine--tRNA ligase, mitochondrial</fullName>
        <ecNumber evidence="1">6.1.1.10</ecNumber>
    </recommendedName>
    <alternativeName>
        <fullName evidence="8">Mitochondrial methionyl-tRNA synthetase</fullName>
    </alternativeName>
</protein>
<dbReference type="GO" id="GO:0005524">
    <property type="term" value="F:ATP binding"/>
    <property type="evidence" value="ECO:0007669"/>
    <property type="project" value="UniProtKB-KW"/>
</dbReference>
<dbReference type="InterPro" id="IPR015413">
    <property type="entry name" value="Methionyl/Leucyl_tRNA_Synth"/>
</dbReference>
<dbReference type="InterPro" id="IPR014758">
    <property type="entry name" value="Met-tRNA_synth"/>
</dbReference>
<dbReference type="InterPro" id="IPR023457">
    <property type="entry name" value="Met-tRNA_synth_2"/>
</dbReference>
<organism evidence="12 13">
    <name type="scientific">Galendromus occidentalis</name>
    <name type="common">western predatory mite</name>
    <dbReference type="NCBI Taxonomy" id="34638"/>
    <lineage>
        <taxon>Eukaryota</taxon>
        <taxon>Metazoa</taxon>
        <taxon>Ecdysozoa</taxon>
        <taxon>Arthropoda</taxon>
        <taxon>Chelicerata</taxon>
        <taxon>Arachnida</taxon>
        <taxon>Acari</taxon>
        <taxon>Parasitiformes</taxon>
        <taxon>Mesostigmata</taxon>
        <taxon>Gamasina</taxon>
        <taxon>Phytoseioidea</taxon>
        <taxon>Phytoseiidae</taxon>
        <taxon>Typhlodrominae</taxon>
        <taxon>Galendromus</taxon>
    </lineage>
</organism>
<dbReference type="Proteomes" id="UP000694867">
    <property type="component" value="Unplaced"/>
</dbReference>
<gene>
    <name evidence="13" type="primary">LOC100908235</name>
</gene>
<keyword evidence="6 10" id="KW-0030">Aminoacyl-tRNA synthetase</keyword>
<dbReference type="GO" id="GO:0005739">
    <property type="term" value="C:mitochondrion"/>
    <property type="evidence" value="ECO:0007669"/>
    <property type="project" value="UniProtKB-ARBA"/>
</dbReference>
<comment type="similarity">
    <text evidence="10">Belongs to the class-I aminoacyl-tRNA synthetase family.</text>
</comment>
<reference evidence="13" key="1">
    <citation type="submission" date="2025-08" db="UniProtKB">
        <authorList>
            <consortium name="RefSeq"/>
        </authorList>
    </citation>
    <scope>IDENTIFICATION</scope>
</reference>
<dbReference type="Gene3D" id="3.40.50.620">
    <property type="entry name" value="HUPs"/>
    <property type="match status" value="1"/>
</dbReference>
<dbReference type="Gene3D" id="2.170.220.10">
    <property type="match status" value="1"/>
</dbReference>
<accession>A0AAJ6QTP3</accession>
<dbReference type="AlphaFoldDB" id="A0AAJ6QTP3"/>
<dbReference type="EC" id="6.1.1.10" evidence="1"/>
<comment type="catalytic activity">
    <reaction evidence="9">
        <text>tRNA(Met) + L-methionine + ATP = L-methionyl-tRNA(Met) + AMP + diphosphate</text>
        <dbReference type="Rhea" id="RHEA:13481"/>
        <dbReference type="Rhea" id="RHEA-COMP:9667"/>
        <dbReference type="Rhea" id="RHEA-COMP:9698"/>
        <dbReference type="ChEBI" id="CHEBI:30616"/>
        <dbReference type="ChEBI" id="CHEBI:33019"/>
        <dbReference type="ChEBI" id="CHEBI:57844"/>
        <dbReference type="ChEBI" id="CHEBI:78442"/>
        <dbReference type="ChEBI" id="CHEBI:78530"/>
        <dbReference type="ChEBI" id="CHEBI:456215"/>
        <dbReference type="EC" id="6.1.1.10"/>
    </reaction>
</comment>
<dbReference type="RefSeq" id="XP_003745512.1">
    <property type="nucleotide sequence ID" value="XM_003745464.2"/>
</dbReference>
<dbReference type="GO" id="GO:0004825">
    <property type="term" value="F:methionine-tRNA ligase activity"/>
    <property type="evidence" value="ECO:0007669"/>
    <property type="project" value="UniProtKB-EC"/>
</dbReference>
<keyword evidence="3 10" id="KW-0547">Nucleotide-binding</keyword>
<evidence type="ECO:0000256" key="4">
    <source>
        <dbReference type="ARBA" id="ARBA00022840"/>
    </source>
</evidence>
<dbReference type="Gene3D" id="1.10.730.10">
    <property type="entry name" value="Isoleucyl-tRNA Synthetase, Domain 1"/>
    <property type="match status" value="1"/>
</dbReference>
<evidence type="ECO:0000256" key="10">
    <source>
        <dbReference type="RuleBase" id="RU363039"/>
    </source>
</evidence>
<feature type="domain" description="Methionyl/Leucyl tRNA synthetase" evidence="11">
    <location>
        <begin position="5"/>
        <end position="362"/>
    </location>
</feature>
<evidence type="ECO:0000256" key="3">
    <source>
        <dbReference type="ARBA" id="ARBA00022741"/>
    </source>
</evidence>
<dbReference type="GeneID" id="100908235"/>
<dbReference type="PRINTS" id="PR01041">
    <property type="entry name" value="TRNASYNTHMET"/>
</dbReference>
<dbReference type="SUPFAM" id="SSF52374">
    <property type="entry name" value="Nucleotidylyl transferase"/>
    <property type="match status" value="1"/>
</dbReference>
<evidence type="ECO:0000256" key="1">
    <source>
        <dbReference type="ARBA" id="ARBA00012838"/>
    </source>
</evidence>
<name>A0AAJ6QTP3_9ACAR</name>
<dbReference type="InterPro" id="IPR009080">
    <property type="entry name" value="tRNAsynth_Ia_anticodon-bd"/>
</dbReference>
<dbReference type="SUPFAM" id="SSF47323">
    <property type="entry name" value="Anticodon-binding domain of a subclass of class I aminoacyl-tRNA synthetases"/>
    <property type="match status" value="1"/>
</dbReference>
<keyword evidence="2 10" id="KW-0436">Ligase</keyword>
<keyword evidence="12" id="KW-1185">Reference proteome</keyword>
<sequence>MSRFFVTTPIFYVNAAPHIGHCHTIVLADALHRFHRLKTPDSDTLFVTGTDEHGLKVQKAAALAKKKEQSFCDDVSHRFRDLCKLVNCSNTGFIRTSEDRHKSTVQKFWATLEERGHIYKGSYKGWYSTIDEAFVADVQEVEVDQQKLTVDVETGKPVEWVEEENYLFALSRFKGDLLHWLDNVPDLVYPAKFHKILRSLVEEDLGDLSVSRCSQRVRWAIPVPGDDSQSIYVWLDALVNYLTASGYPNVEHWPPSVQVIGKDILKFHGVYWPAFLLAAGLEPPRRLFCHSHWTVDGRKMSKSSGNVVDPIGLADKVTADGLRYFLLRHAVPHSDTNFNALKMTRILNSELAGCYGNLLSRCTGKNINTNHMIPGMPREESEFSTISRRLLEQSMALPAKVGPHFEAGDFYLGVDLIHATLRDTNQYIDLTKPWMLGEERALVLHTVFEVLRTSSILLQPIVPVISDRVLTELRVESRLWKDAETHRNEDIPLGKSGGLVFGKLET</sequence>
<evidence type="ECO:0000256" key="5">
    <source>
        <dbReference type="ARBA" id="ARBA00022917"/>
    </source>
</evidence>
<dbReference type="InterPro" id="IPR033911">
    <property type="entry name" value="MetRS_core"/>
</dbReference>
<evidence type="ECO:0000313" key="12">
    <source>
        <dbReference type="Proteomes" id="UP000694867"/>
    </source>
</evidence>
<dbReference type="PANTHER" id="PTHR43326">
    <property type="entry name" value="METHIONYL-TRNA SYNTHETASE"/>
    <property type="match status" value="1"/>
</dbReference>
<proteinExistence type="inferred from homology"/>
<dbReference type="NCBIfam" id="TIGR00398">
    <property type="entry name" value="metG"/>
    <property type="match status" value="1"/>
</dbReference>
<evidence type="ECO:0000256" key="6">
    <source>
        <dbReference type="ARBA" id="ARBA00023146"/>
    </source>
</evidence>
<dbReference type="InterPro" id="IPR014729">
    <property type="entry name" value="Rossmann-like_a/b/a_fold"/>
</dbReference>
<dbReference type="KEGG" id="goe:100908235"/>
<evidence type="ECO:0000256" key="9">
    <source>
        <dbReference type="ARBA" id="ARBA00047364"/>
    </source>
</evidence>
<evidence type="ECO:0000256" key="7">
    <source>
        <dbReference type="ARBA" id="ARBA00026124"/>
    </source>
</evidence>
<dbReference type="CTD" id="41733"/>
<evidence type="ECO:0000313" key="13">
    <source>
        <dbReference type="RefSeq" id="XP_003745512.1"/>
    </source>
</evidence>
<dbReference type="PANTHER" id="PTHR43326:SF1">
    <property type="entry name" value="METHIONINE--TRNA LIGASE, MITOCHONDRIAL"/>
    <property type="match status" value="1"/>
</dbReference>
<evidence type="ECO:0000256" key="8">
    <source>
        <dbReference type="ARBA" id="ARBA00030331"/>
    </source>
</evidence>
<evidence type="ECO:0000259" key="11">
    <source>
        <dbReference type="Pfam" id="PF09334"/>
    </source>
</evidence>
<dbReference type="CDD" id="cd00814">
    <property type="entry name" value="MetRS_core"/>
    <property type="match status" value="1"/>
</dbReference>